<gene>
    <name evidence="2" type="ORF">IMCC3135_16940</name>
</gene>
<evidence type="ECO:0000256" key="1">
    <source>
        <dbReference type="SAM" id="Phobius"/>
    </source>
</evidence>
<keyword evidence="1" id="KW-0812">Transmembrane</keyword>
<evidence type="ECO:0000313" key="3">
    <source>
        <dbReference type="Proteomes" id="UP000250079"/>
    </source>
</evidence>
<keyword evidence="1" id="KW-1133">Transmembrane helix</keyword>
<accession>A0A2Z2NX58</accession>
<feature type="transmembrane region" description="Helical" evidence="1">
    <location>
        <begin position="20"/>
        <end position="38"/>
    </location>
</feature>
<dbReference type="Proteomes" id="UP000250079">
    <property type="component" value="Chromosome"/>
</dbReference>
<proteinExistence type="predicted"/>
<protein>
    <submittedName>
        <fullName evidence="2">Uncharacterized protein</fullName>
    </submittedName>
</protein>
<keyword evidence="1" id="KW-0472">Membrane</keyword>
<dbReference type="AlphaFoldDB" id="A0A2Z2NX58"/>
<dbReference type="KEGG" id="gai:IMCC3135_16940"/>
<keyword evidence="3" id="KW-1185">Reference proteome</keyword>
<reference evidence="2 3" key="1">
    <citation type="submission" date="2016-12" db="EMBL/GenBank/DDBJ databases">
        <authorList>
            <person name="Song W.-J."/>
            <person name="Kurnit D.M."/>
        </authorList>
    </citation>
    <scope>NUCLEOTIDE SEQUENCE [LARGE SCALE GENOMIC DNA]</scope>
    <source>
        <strain evidence="2 3">IMCC3135</strain>
    </source>
</reference>
<organism evidence="2 3">
    <name type="scientific">Granulosicoccus antarcticus IMCC3135</name>
    <dbReference type="NCBI Taxonomy" id="1192854"/>
    <lineage>
        <taxon>Bacteria</taxon>
        <taxon>Pseudomonadati</taxon>
        <taxon>Pseudomonadota</taxon>
        <taxon>Gammaproteobacteria</taxon>
        <taxon>Chromatiales</taxon>
        <taxon>Granulosicoccaceae</taxon>
        <taxon>Granulosicoccus</taxon>
    </lineage>
</organism>
<evidence type="ECO:0000313" key="2">
    <source>
        <dbReference type="EMBL" id="ASJ73470.1"/>
    </source>
</evidence>
<sequence>MVTKTPTIPAVLFIKIHLQLYWNLFFLRLSNFTIYLFISENRTMCQSELNASRTEQQRIRASFIALFKHAYGRMALT</sequence>
<name>A0A2Z2NX58_9GAMM</name>
<dbReference type="EMBL" id="CP018632">
    <property type="protein sequence ID" value="ASJ73470.1"/>
    <property type="molecule type" value="Genomic_DNA"/>
</dbReference>